<accession>A0ABV6ISM2</accession>
<dbReference type="RefSeq" id="WP_377051249.1">
    <property type="nucleotide sequence ID" value="NZ_JBHLVZ010000036.1"/>
</dbReference>
<keyword evidence="7" id="KW-0975">Bacterial flagellum</keyword>
<keyword evidence="9" id="KW-0282">Flagellum</keyword>
<evidence type="ECO:0000256" key="4">
    <source>
        <dbReference type="ARBA" id="ARBA00022692"/>
    </source>
</evidence>
<proteinExistence type="inferred from homology"/>
<keyword evidence="3" id="KW-1003">Cell membrane</keyword>
<keyword evidence="4" id="KW-0812">Transmembrane</keyword>
<organism evidence="9 10">
    <name type="scientific">Muricoccus vinaceus</name>
    <dbReference type="NCBI Taxonomy" id="424704"/>
    <lineage>
        <taxon>Bacteria</taxon>
        <taxon>Pseudomonadati</taxon>
        <taxon>Pseudomonadota</taxon>
        <taxon>Alphaproteobacteria</taxon>
        <taxon>Acetobacterales</taxon>
        <taxon>Roseomonadaceae</taxon>
        <taxon>Muricoccus</taxon>
    </lineage>
</organism>
<evidence type="ECO:0000256" key="5">
    <source>
        <dbReference type="ARBA" id="ARBA00022989"/>
    </source>
</evidence>
<comment type="caution">
    <text evidence="9">The sequence shown here is derived from an EMBL/GenBank/DDBJ whole genome shotgun (WGS) entry which is preliminary data.</text>
</comment>
<comment type="similarity">
    <text evidence="8">Belongs to the FliO/MopB family.</text>
</comment>
<dbReference type="InterPro" id="IPR022781">
    <property type="entry name" value="Flagellar_biosynth_FliO"/>
</dbReference>
<dbReference type="PANTHER" id="PTHR38766:SF1">
    <property type="entry name" value="FLAGELLAR PROTEIN FLIO"/>
    <property type="match status" value="1"/>
</dbReference>
<keyword evidence="10" id="KW-1185">Reference proteome</keyword>
<dbReference type="Pfam" id="PF04347">
    <property type="entry name" value="FliO"/>
    <property type="match status" value="1"/>
</dbReference>
<evidence type="ECO:0000256" key="8">
    <source>
        <dbReference type="ARBA" id="ARBA00037937"/>
    </source>
</evidence>
<keyword evidence="6" id="KW-0472">Membrane</keyword>
<sequence length="93" mass="9850">MAITVPATLAVVLALIVLAGQVPRRMGFSAGFGRSLKNGPDRRIALLETLSLDARRRLLLVRCNGHDLLLLIGGPQDLVIHPPSATTANGDES</sequence>
<evidence type="ECO:0000256" key="7">
    <source>
        <dbReference type="ARBA" id="ARBA00023143"/>
    </source>
</evidence>
<keyword evidence="9" id="KW-0969">Cilium</keyword>
<keyword evidence="5" id="KW-1133">Transmembrane helix</keyword>
<comment type="subcellular location">
    <subcellularLocation>
        <location evidence="1">Bacterial flagellum basal body</location>
    </subcellularLocation>
    <subcellularLocation>
        <location evidence="2">Cell membrane</location>
    </subcellularLocation>
</comment>
<dbReference type="InterPro" id="IPR052205">
    <property type="entry name" value="FliO/MopB"/>
</dbReference>
<dbReference type="PANTHER" id="PTHR38766">
    <property type="entry name" value="FLAGELLAR PROTEIN FLIO"/>
    <property type="match status" value="1"/>
</dbReference>
<evidence type="ECO:0000256" key="2">
    <source>
        <dbReference type="ARBA" id="ARBA00004236"/>
    </source>
</evidence>
<dbReference type="Proteomes" id="UP001589789">
    <property type="component" value="Unassembled WGS sequence"/>
</dbReference>
<dbReference type="EMBL" id="JBHLVZ010000036">
    <property type="protein sequence ID" value="MFC0386613.1"/>
    <property type="molecule type" value="Genomic_DNA"/>
</dbReference>
<gene>
    <name evidence="9" type="ORF">ACFFIC_13810</name>
</gene>
<keyword evidence="9" id="KW-0966">Cell projection</keyword>
<reference evidence="9 10" key="1">
    <citation type="submission" date="2024-09" db="EMBL/GenBank/DDBJ databases">
        <authorList>
            <person name="Sun Q."/>
            <person name="Mori K."/>
        </authorList>
    </citation>
    <scope>NUCLEOTIDE SEQUENCE [LARGE SCALE GENOMIC DNA]</scope>
    <source>
        <strain evidence="9 10">CCM 7468</strain>
    </source>
</reference>
<evidence type="ECO:0000256" key="3">
    <source>
        <dbReference type="ARBA" id="ARBA00022475"/>
    </source>
</evidence>
<evidence type="ECO:0000256" key="1">
    <source>
        <dbReference type="ARBA" id="ARBA00004117"/>
    </source>
</evidence>
<evidence type="ECO:0000313" key="10">
    <source>
        <dbReference type="Proteomes" id="UP001589789"/>
    </source>
</evidence>
<evidence type="ECO:0000256" key="6">
    <source>
        <dbReference type="ARBA" id="ARBA00023136"/>
    </source>
</evidence>
<name>A0ABV6ISM2_9PROT</name>
<protein>
    <submittedName>
        <fullName evidence="9">Flagellar biosynthetic protein FliO</fullName>
    </submittedName>
</protein>
<evidence type="ECO:0000313" key="9">
    <source>
        <dbReference type="EMBL" id="MFC0386613.1"/>
    </source>
</evidence>